<dbReference type="SUPFAM" id="SSF53448">
    <property type="entry name" value="Nucleotide-diphospho-sugar transferases"/>
    <property type="match status" value="1"/>
</dbReference>
<gene>
    <name evidence="3" type="ORF">H8K27_10475</name>
</gene>
<dbReference type="Gene3D" id="3.90.550.10">
    <property type="entry name" value="Spore Coat Polysaccharide Biosynthesis Protein SpsA, Chain A"/>
    <property type="match status" value="1"/>
</dbReference>
<dbReference type="Proteomes" id="UP000613113">
    <property type="component" value="Unassembled WGS sequence"/>
</dbReference>
<accession>A0ABR6YNV0</accession>
<protein>
    <submittedName>
        <fullName evidence="3">Nucleotidyltransferase family protein</fullName>
    </submittedName>
</protein>
<comment type="caution">
    <text evidence="3">The sequence shown here is derived from an EMBL/GenBank/DDBJ whole genome shotgun (WGS) entry which is preliminary data.</text>
</comment>
<organism evidence="3 4">
    <name type="scientific">Undibacterium griseum</name>
    <dbReference type="NCBI Taxonomy" id="2762295"/>
    <lineage>
        <taxon>Bacteria</taxon>
        <taxon>Pseudomonadati</taxon>
        <taxon>Pseudomonadota</taxon>
        <taxon>Betaproteobacteria</taxon>
        <taxon>Burkholderiales</taxon>
        <taxon>Oxalobacteraceae</taxon>
        <taxon>Undibacterium</taxon>
    </lineage>
</organism>
<dbReference type="InterPro" id="IPR025877">
    <property type="entry name" value="MobA-like_NTP_Trfase"/>
</dbReference>
<evidence type="ECO:0000313" key="4">
    <source>
        <dbReference type="Proteomes" id="UP000613113"/>
    </source>
</evidence>
<evidence type="ECO:0000313" key="3">
    <source>
        <dbReference type="EMBL" id="MBC3885554.1"/>
    </source>
</evidence>
<dbReference type="PANTHER" id="PTHR43777:SF1">
    <property type="entry name" value="MOLYBDENUM COFACTOR CYTIDYLYLTRANSFERASE"/>
    <property type="match status" value="1"/>
</dbReference>
<dbReference type="PANTHER" id="PTHR43777">
    <property type="entry name" value="MOLYBDENUM COFACTOR CYTIDYLYLTRANSFERASE"/>
    <property type="match status" value="1"/>
</dbReference>
<keyword evidence="1" id="KW-0460">Magnesium</keyword>
<keyword evidence="4" id="KW-1185">Reference proteome</keyword>
<evidence type="ECO:0000256" key="1">
    <source>
        <dbReference type="ARBA" id="ARBA00022842"/>
    </source>
</evidence>
<dbReference type="EMBL" id="JACOGC010000004">
    <property type="protein sequence ID" value="MBC3885554.1"/>
    <property type="molecule type" value="Genomic_DNA"/>
</dbReference>
<dbReference type="Pfam" id="PF12804">
    <property type="entry name" value="NTP_transf_3"/>
    <property type="match status" value="1"/>
</dbReference>
<dbReference type="InterPro" id="IPR029044">
    <property type="entry name" value="Nucleotide-diphossugar_trans"/>
</dbReference>
<name>A0ABR6YNV0_9BURK</name>
<feature type="domain" description="MobA-like NTP transferase" evidence="2">
    <location>
        <begin position="9"/>
        <end position="169"/>
    </location>
</feature>
<sequence>MSFSVPCTGILLAAGRGRRYDLSGASDKLMQLLPDGHTVALSSALNLRAVLPDMVVVVRPDNPDLVREMEQHGFRTLICEAADTGMAASLTCALRDTMDSAGWIIALGDMPFVRPVTIAALHHSLLNGADIAAPVFQGRRGNPVGFSRTHLPELLQLSGDQGARHVLSHANVTTVNVDDAGILHDVDVPADLIFPSAAC</sequence>
<reference evidence="3 4" key="1">
    <citation type="submission" date="2020-08" db="EMBL/GenBank/DDBJ databases">
        <title>Novel species isolated from subtropical streams in China.</title>
        <authorList>
            <person name="Lu H."/>
        </authorList>
    </citation>
    <scope>NUCLEOTIDE SEQUENCE [LARGE SCALE GENOMIC DNA]</scope>
    <source>
        <strain evidence="3 4">FT31W</strain>
    </source>
</reference>
<dbReference type="RefSeq" id="WP_186863142.1">
    <property type="nucleotide sequence ID" value="NZ_JACOGC010000004.1"/>
</dbReference>
<proteinExistence type="predicted"/>
<evidence type="ECO:0000259" key="2">
    <source>
        <dbReference type="Pfam" id="PF12804"/>
    </source>
</evidence>
<dbReference type="CDD" id="cd04182">
    <property type="entry name" value="GT_2_like_f"/>
    <property type="match status" value="1"/>
</dbReference>